<evidence type="ECO:0000313" key="3">
    <source>
        <dbReference type="Proteomes" id="UP000217790"/>
    </source>
</evidence>
<gene>
    <name evidence="2" type="ORF">ARMGADRAFT_1088315</name>
</gene>
<dbReference type="EMBL" id="KZ293697">
    <property type="protein sequence ID" value="PBK84543.1"/>
    <property type="molecule type" value="Genomic_DNA"/>
</dbReference>
<name>A0A2H3D8A8_ARMGA</name>
<evidence type="ECO:0000313" key="2">
    <source>
        <dbReference type="EMBL" id="PBK84543.1"/>
    </source>
</evidence>
<dbReference type="OMA" id="WTCANGA"/>
<feature type="region of interest" description="Disordered" evidence="1">
    <location>
        <begin position="188"/>
        <end position="229"/>
    </location>
</feature>
<dbReference type="AlphaFoldDB" id="A0A2H3D8A8"/>
<dbReference type="InParanoid" id="A0A2H3D8A8"/>
<sequence length="229" mass="25317">MMKKTILGPTSLRLELTLKPDASAADVDLVDIYARGLVHAWHSTSSNGSQTRQHLRSSLWRQLLLVAMEWSCLTGAPILELSETVTPEIDGISKILHILLESNNEVPEQRQVEWCDRILNIATTLNRTDLSRLKAGCSAAVWSALVYCGIHPTPAHTLEDICVCKVRVSDWDLFPLPMEPPKEASLVACPKAPVRPGKRKLCDDVSPREPSSSSPTSNSTQIGRNFKRS</sequence>
<organism evidence="2 3">
    <name type="scientific">Armillaria gallica</name>
    <name type="common">Bulbous honey fungus</name>
    <name type="synonym">Armillaria bulbosa</name>
    <dbReference type="NCBI Taxonomy" id="47427"/>
    <lineage>
        <taxon>Eukaryota</taxon>
        <taxon>Fungi</taxon>
        <taxon>Dikarya</taxon>
        <taxon>Basidiomycota</taxon>
        <taxon>Agaricomycotina</taxon>
        <taxon>Agaricomycetes</taxon>
        <taxon>Agaricomycetidae</taxon>
        <taxon>Agaricales</taxon>
        <taxon>Marasmiineae</taxon>
        <taxon>Physalacriaceae</taxon>
        <taxon>Armillaria</taxon>
    </lineage>
</organism>
<dbReference type="OrthoDB" id="10541046at2759"/>
<accession>A0A2H3D8A8</accession>
<evidence type="ECO:0000256" key="1">
    <source>
        <dbReference type="SAM" id="MobiDB-lite"/>
    </source>
</evidence>
<dbReference type="Proteomes" id="UP000217790">
    <property type="component" value="Unassembled WGS sequence"/>
</dbReference>
<protein>
    <submittedName>
        <fullName evidence="2">Uncharacterized protein</fullName>
    </submittedName>
</protein>
<feature type="compositionally biased region" description="Low complexity" evidence="1">
    <location>
        <begin position="208"/>
        <end position="219"/>
    </location>
</feature>
<proteinExistence type="predicted"/>
<reference evidence="3" key="1">
    <citation type="journal article" date="2017" name="Nat. Ecol. Evol.">
        <title>Genome expansion and lineage-specific genetic innovations in the forest pathogenic fungi Armillaria.</title>
        <authorList>
            <person name="Sipos G."/>
            <person name="Prasanna A.N."/>
            <person name="Walter M.C."/>
            <person name="O'Connor E."/>
            <person name="Balint B."/>
            <person name="Krizsan K."/>
            <person name="Kiss B."/>
            <person name="Hess J."/>
            <person name="Varga T."/>
            <person name="Slot J."/>
            <person name="Riley R."/>
            <person name="Boka B."/>
            <person name="Rigling D."/>
            <person name="Barry K."/>
            <person name="Lee J."/>
            <person name="Mihaltcheva S."/>
            <person name="LaButti K."/>
            <person name="Lipzen A."/>
            <person name="Waldron R."/>
            <person name="Moloney N.M."/>
            <person name="Sperisen C."/>
            <person name="Kredics L."/>
            <person name="Vagvoelgyi C."/>
            <person name="Patrignani A."/>
            <person name="Fitzpatrick D."/>
            <person name="Nagy I."/>
            <person name="Doyle S."/>
            <person name="Anderson J.B."/>
            <person name="Grigoriev I.V."/>
            <person name="Gueldener U."/>
            <person name="Muensterkoetter M."/>
            <person name="Nagy L.G."/>
        </authorList>
    </citation>
    <scope>NUCLEOTIDE SEQUENCE [LARGE SCALE GENOMIC DNA]</scope>
    <source>
        <strain evidence="3">Ar21-2</strain>
    </source>
</reference>
<keyword evidence="3" id="KW-1185">Reference proteome</keyword>